<comment type="caution">
    <text evidence="3">The sequence shown here is derived from an EMBL/GenBank/DDBJ whole genome shotgun (WGS) entry which is preliminary data.</text>
</comment>
<evidence type="ECO:0000313" key="3">
    <source>
        <dbReference type="EMBL" id="MDR9759752.1"/>
    </source>
</evidence>
<sequence>MKIVIIGGTGLIGSKTVERLRSKGHEVLAASPNSGVDTITGKGLAEALAGAEVVLDLANSPSFEDKAVLEFFQTSGRNLLKAAAAAGVKHHIALSIVGMERLQGSGYMRAKMAQEQLIKASGIPYTIVHSTQFHEFMAGIAQSGTSGQMVHLSPAYVQPIASDDVADVMAEVALGAPVNGTIEIGGPEKIRLTDIVTRLLKATNDPRQVITDPHARYFGVELEDNSLVTGAKARLGRIRFDDWLSRQPQQKKSA</sequence>
<organism evidence="3 4">
    <name type="scientific">Rhizobium redzepovicii</name>
    <dbReference type="NCBI Taxonomy" id="2867518"/>
    <lineage>
        <taxon>Bacteria</taxon>
        <taxon>Pseudomonadati</taxon>
        <taxon>Pseudomonadota</taxon>
        <taxon>Alphaproteobacteria</taxon>
        <taxon>Hyphomicrobiales</taxon>
        <taxon>Rhizobiaceae</taxon>
        <taxon>Rhizobium/Agrobacterium group</taxon>
        <taxon>Rhizobium</taxon>
    </lineage>
</organism>
<dbReference type="Proteomes" id="UP001269402">
    <property type="component" value="Unassembled WGS sequence"/>
</dbReference>
<reference evidence="4" key="1">
    <citation type="submission" date="2023-07" db="EMBL/GenBank/DDBJ databases">
        <title>Genomic characterization of faba bean (Vicia faba) microsymbionts in Mexican soils.</title>
        <authorList>
            <person name="Rivera Orduna F.N."/>
            <person name="Guevara-Luna J."/>
            <person name="Yan J."/>
            <person name="Arroyo-Herrera I."/>
            <person name="Li Y."/>
            <person name="Vasquez-Murrieta M.S."/>
            <person name="Wang E.T."/>
        </authorList>
    </citation>
    <scope>NUCLEOTIDE SEQUENCE [LARGE SCALE GENOMIC DNA]</scope>
    <source>
        <strain evidence="4">CH6</strain>
    </source>
</reference>
<dbReference type="RefSeq" id="WP_097624253.1">
    <property type="nucleotide sequence ID" value="NZ_JAILYG010000017.1"/>
</dbReference>
<dbReference type="InterPro" id="IPR016040">
    <property type="entry name" value="NAD(P)-bd_dom"/>
</dbReference>
<evidence type="ECO:0000256" key="1">
    <source>
        <dbReference type="ARBA" id="ARBA00022857"/>
    </source>
</evidence>
<evidence type="ECO:0000259" key="2">
    <source>
        <dbReference type="Pfam" id="PF13460"/>
    </source>
</evidence>
<dbReference type="EMBL" id="JAVLSH010000003">
    <property type="protein sequence ID" value="MDR9759752.1"/>
    <property type="molecule type" value="Genomic_DNA"/>
</dbReference>
<name>A0AAW8NYB9_9HYPH</name>
<evidence type="ECO:0000313" key="4">
    <source>
        <dbReference type="Proteomes" id="UP001269402"/>
    </source>
</evidence>
<dbReference type="Gene3D" id="3.40.50.720">
    <property type="entry name" value="NAD(P)-binding Rossmann-like Domain"/>
    <property type="match status" value="1"/>
</dbReference>
<dbReference type="InterPro" id="IPR051164">
    <property type="entry name" value="NmrA-like_oxidored"/>
</dbReference>
<proteinExistence type="predicted"/>
<dbReference type="InterPro" id="IPR036291">
    <property type="entry name" value="NAD(P)-bd_dom_sf"/>
</dbReference>
<feature type="domain" description="NAD(P)-binding" evidence="2">
    <location>
        <begin position="7"/>
        <end position="172"/>
    </location>
</feature>
<dbReference type="SUPFAM" id="SSF51735">
    <property type="entry name" value="NAD(P)-binding Rossmann-fold domains"/>
    <property type="match status" value="1"/>
</dbReference>
<keyword evidence="4" id="KW-1185">Reference proteome</keyword>
<accession>A0AAW8NYB9</accession>
<dbReference type="Pfam" id="PF13460">
    <property type="entry name" value="NAD_binding_10"/>
    <property type="match status" value="1"/>
</dbReference>
<gene>
    <name evidence="3" type="ORF">RJJ37_08885</name>
</gene>
<protein>
    <submittedName>
        <fullName evidence="3">SDR family oxidoreductase</fullName>
    </submittedName>
</protein>
<dbReference type="PANTHER" id="PTHR42748">
    <property type="entry name" value="NITROGEN METABOLITE REPRESSION PROTEIN NMRA FAMILY MEMBER"/>
    <property type="match status" value="1"/>
</dbReference>
<keyword evidence="1" id="KW-0521">NADP</keyword>
<dbReference type="AlphaFoldDB" id="A0AAW8NYB9"/>
<dbReference type="PANTHER" id="PTHR42748:SF3">
    <property type="entry name" value="BLL4366 PROTEIN"/>
    <property type="match status" value="1"/>
</dbReference>